<protein>
    <submittedName>
        <fullName evidence="1">Rna-directed dna polymerase from mobile element jockey-like</fullName>
    </submittedName>
</protein>
<sequence>MKSSWRRVTSGAPQGSVHGPVLFNIFINNLDDGAECALRKSADDTKLQEANGWKKKVFLEVKLVLLSTDIMWSKAYECEKLDVRNRQRY</sequence>
<dbReference type="EMBL" id="KZ508013">
    <property type="protein sequence ID" value="PKU35839.1"/>
    <property type="molecule type" value="Genomic_DNA"/>
</dbReference>
<organism evidence="1 2">
    <name type="scientific">Limosa lapponica baueri</name>
    <dbReference type="NCBI Taxonomy" id="1758121"/>
    <lineage>
        <taxon>Eukaryota</taxon>
        <taxon>Metazoa</taxon>
        <taxon>Chordata</taxon>
        <taxon>Craniata</taxon>
        <taxon>Vertebrata</taxon>
        <taxon>Euteleostomi</taxon>
        <taxon>Archelosauria</taxon>
        <taxon>Archosauria</taxon>
        <taxon>Dinosauria</taxon>
        <taxon>Saurischia</taxon>
        <taxon>Theropoda</taxon>
        <taxon>Coelurosauria</taxon>
        <taxon>Aves</taxon>
        <taxon>Neognathae</taxon>
        <taxon>Neoaves</taxon>
        <taxon>Charadriiformes</taxon>
        <taxon>Scolopacidae</taxon>
        <taxon>Limosa</taxon>
    </lineage>
</organism>
<name>A0A2I0TPU3_LIMLA</name>
<accession>A0A2I0TPU3</accession>
<gene>
    <name evidence="1" type="ORF">llap_13857</name>
</gene>
<evidence type="ECO:0000313" key="2">
    <source>
        <dbReference type="Proteomes" id="UP000233556"/>
    </source>
</evidence>
<proteinExistence type="predicted"/>
<keyword evidence="1" id="KW-0808">Transferase</keyword>
<reference evidence="2" key="1">
    <citation type="submission" date="2017-11" db="EMBL/GenBank/DDBJ databases">
        <authorList>
            <person name="Lima N.C."/>
            <person name="Parody-Merino A.M."/>
            <person name="Battley P.F."/>
            <person name="Fidler A.E."/>
            <person name="Prosdocimi F."/>
        </authorList>
    </citation>
    <scope>NUCLEOTIDE SEQUENCE [LARGE SCALE GENOMIC DNA]</scope>
</reference>
<dbReference type="AlphaFoldDB" id="A0A2I0TPU3"/>
<keyword evidence="1" id="KW-0695">RNA-directed DNA polymerase</keyword>
<evidence type="ECO:0000313" key="1">
    <source>
        <dbReference type="EMBL" id="PKU35839.1"/>
    </source>
</evidence>
<dbReference type="OrthoDB" id="416454at2759"/>
<reference evidence="2" key="2">
    <citation type="submission" date="2017-12" db="EMBL/GenBank/DDBJ databases">
        <title>Genome sequence of the Bar-tailed Godwit (Limosa lapponica baueri).</title>
        <authorList>
            <person name="Lima N.C.B."/>
            <person name="Parody-Merino A.M."/>
            <person name="Battley P.F."/>
            <person name="Fidler A.E."/>
            <person name="Prosdocimi F."/>
        </authorList>
    </citation>
    <scope>NUCLEOTIDE SEQUENCE [LARGE SCALE GENOMIC DNA]</scope>
</reference>
<dbReference type="Proteomes" id="UP000233556">
    <property type="component" value="Unassembled WGS sequence"/>
</dbReference>
<keyword evidence="1" id="KW-0548">Nucleotidyltransferase</keyword>
<dbReference type="GO" id="GO:0003964">
    <property type="term" value="F:RNA-directed DNA polymerase activity"/>
    <property type="evidence" value="ECO:0007669"/>
    <property type="project" value="UniProtKB-KW"/>
</dbReference>
<keyword evidence="2" id="KW-1185">Reference proteome</keyword>